<evidence type="ECO:0008006" key="3">
    <source>
        <dbReference type="Google" id="ProtNLM"/>
    </source>
</evidence>
<proteinExistence type="predicted"/>
<keyword evidence="2" id="KW-1185">Reference proteome</keyword>
<dbReference type="EMBL" id="JBGMEL010000001">
    <property type="protein sequence ID" value="MFA0789217.1"/>
    <property type="molecule type" value="Genomic_DNA"/>
</dbReference>
<name>A0ABV4NIP5_9GAMM</name>
<accession>A0ABV4NIP5</accession>
<reference evidence="1 2" key="1">
    <citation type="submission" date="2024-08" db="EMBL/GenBank/DDBJ databases">
        <authorList>
            <person name="Ishaq N."/>
        </authorList>
    </citation>
    <scope>NUCLEOTIDE SEQUENCE [LARGE SCALE GENOMIC DNA]</scope>
    <source>
        <strain evidence="1 2">JCM 30400</strain>
    </source>
</reference>
<protein>
    <recommendedName>
        <fullName evidence="3">5-carboxymethyl-2-hydroxymuconate isomerase</fullName>
    </recommendedName>
</protein>
<organism evidence="1 2">
    <name type="scientific">Microbulbifer echini</name>
    <dbReference type="NCBI Taxonomy" id="1529067"/>
    <lineage>
        <taxon>Bacteria</taxon>
        <taxon>Pseudomonadati</taxon>
        <taxon>Pseudomonadota</taxon>
        <taxon>Gammaproteobacteria</taxon>
        <taxon>Cellvibrionales</taxon>
        <taxon>Microbulbiferaceae</taxon>
        <taxon>Microbulbifer</taxon>
    </lineage>
</organism>
<dbReference type="RefSeq" id="WP_371842356.1">
    <property type="nucleotide sequence ID" value="NZ_JBGMEL010000001.1"/>
</dbReference>
<gene>
    <name evidence="1" type="ORF">ACCI51_01580</name>
</gene>
<dbReference type="Proteomes" id="UP001569414">
    <property type="component" value="Unassembled WGS sequence"/>
</dbReference>
<sequence>MPSCKIFVDSKKLIPDSVANLFNEMIIEGLEAQGEQALVAIIESKQVEPAGCYIEIICCRKPARTHEVLQRLAIQLDKTARRIFQTDDPIRVRIQLMDEDFMSGVN</sequence>
<evidence type="ECO:0000313" key="2">
    <source>
        <dbReference type="Proteomes" id="UP001569414"/>
    </source>
</evidence>
<evidence type="ECO:0000313" key="1">
    <source>
        <dbReference type="EMBL" id="MFA0789217.1"/>
    </source>
</evidence>
<comment type="caution">
    <text evidence="1">The sequence shown here is derived from an EMBL/GenBank/DDBJ whole genome shotgun (WGS) entry which is preliminary data.</text>
</comment>